<protein>
    <recommendedName>
        <fullName evidence="5">UmuC domain-containing protein</fullName>
    </recommendedName>
</protein>
<feature type="domain" description="UmuC" evidence="5">
    <location>
        <begin position="24"/>
        <end position="127"/>
    </location>
</feature>
<dbReference type="PROSITE" id="PS50173">
    <property type="entry name" value="UMUC"/>
    <property type="match status" value="1"/>
</dbReference>
<comment type="similarity">
    <text evidence="1">Belongs to the DNA polymerase type-Y family.</text>
</comment>
<dbReference type="RefSeq" id="WP_345641038.1">
    <property type="nucleotide sequence ID" value="NZ_BAABEP010000002.1"/>
</dbReference>
<feature type="region of interest" description="Disordered" evidence="4">
    <location>
        <begin position="322"/>
        <end position="341"/>
    </location>
</feature>
<evidence type="ECO:0000259" key="5">
    <source>
        <dbReference type="PROSITE" id="PS50173"/>
    </source>
</evidence>
<evidence type="ECO:0000313" key="6">
    <source>
        <dbReference type="EMBL" id="GAA3711595.1"/>
    </source>
</evidence>
<dbReference type="PANTHER" id="PTHR35369:SF2">
    <property type="entry name" value="BLR3025 PROTEIN"/>
    <property type="match status" value="1"/>
</dbReference>
<dbReference type="InterPro" id="IPR050356">
    <property type="entry name" value="SulA_CellDiv_inhibitor"/>
</dbReference>
<evidence type="ECO:0000256" key="4">
    <source>
        <dbReference type="SAM" id="MobiDB-lite"/>
    </source>
</evidence>
<dbReference type="InterPro" id="IPR017961">
    <property type="entry name" value="DNA_pol_Y-fam_little_finger"/>
</dbReference>
<gene>
    <name evidence="6" type="ORF">GCM10023082_06780</name>
</gene>
<accession>A0ABP7E070</accession>
<evidence type="ECO:0000313" key="7">
    <source>
        <dbReference type="Proteomes" id="UP001499884"/>
    </source>
</evidence>
<keyword evidence="2" id="KW-0227">DNA damage</keyword>
<dbReference type="InterPro" id="IPR043502">
    <property type="entry name" value="DNA/RNA_pol_sf"/>
</dbReference>
<dbReference type="Pfam" id="PF11799">
    <property type="entry name" value="IMS_C"/>
    <property type="match status" value="1"/>
</dbReference>
<name>A0ABP7E070_9ACTN</name>
<keyword evidence="7" id="KW-1185">Reference proteome</keyword>
<dbReference type="InterPro" id="IPR043128">
    <property type="entry name" value="Rev_trsase/Diguanyl_cyclase"/>
</dbReference>
<comment type="caution">
    <text evidence="6">The sequence shown here is derived from an EMBL/GenBank/DDBJ whole genome shotgun (WGS) entry which is preliminary data.</text>
</comment>
<dbReference type="InterPro" id="IPR036775">
    <property type="entry name" value="DNA_pol_Y-fam_lit_finger_sf"/>
</dbReference>
<dbReference type="Proteomes" id="UP001499884">
    <property type="component" value="Unassembled WGS sequence"/>
</dbReference>
<sequence length="341" mass="36891">MHPPYVLRVHAHLPPNTGVDLCPQLLELLETITPTVQALQPDAADIEIGSALRFFDRTPHGLAQLVRLRTLALLGLNVTIGGGRSRMIAAMAADVTAPGALTCIAPTDTATHAFLRPRPIAALYGAGPATAATLIRYGITTIGQLADTPLLTVQKILGTATGRLLHERAHGIDPRPVLRQQPEQSCSAGIDFPHDELDPDRHRQAVLHLAEQLGFRMRGEDQVTRRLALTVRYADHTSTHRTRTLPEATNHTVQLARTAYDLYATLALQRARVRGFALRAEALGPADGAHHQLTFDPADHKARLLEAAADQARNRFGATAVRSAALAPPPAARRRDVRPPA</sequence>
<comment type="function">
    <text evidence="3">Poorly processive, error-prone DNA polymerase involved in untargeted mutagenesis. Copies undamaged DNA at stalled replication forks, which arise in vivo from mismatched or misaligned primer ends. These misaligned primers can be extended by PolIV. Exhibits no 3'-5' exonuclease (proofreading) activity. May be involved in translesional synthesis, in conjunction with the beta clamp from PolIII.</text>
</comment>
<dbReference type="SUPFAM" id="SSF56672">
    <property type="entry name" value="DNA/RNA polymerases"/>
    <property type="match status" value="1"/>
</dbReference>
<proteinExistence type="inferred from homology"/>
<evidence type="ECO:0000256" key="2">
    <source>
        <dbReference type="ARBA" id="ARBA00022763"/>
    </source>
</evidence>
<evidence type="ECO:0000256" key="3">
    <source>
        <dbReference type="ARBA" id="ARBA00025589"/>
    </source>
</evidence>
<dbReference type="Gene3D" id="3.30.70.270">
    <property type="match status" value="1"/>
</dbReference>
<dbReference type="Gene3D" id="3.30.1490.100">
    <property type="entry name" value="DNA polymerase, Y-family, little finger domain"/>
    <property type="match status" value="1"/>
</dbReference>
<dbReference type="PANTHER" id="PTHR35369">
    <property type="entry name" value="BLR3025 PROTEIN-RELATED"/>
    <property type="match status" value="1"/>
</dbReference>
<organism evidence="6 7">
    <name type="scientific">Streptomyces tremellae</name>
    <dbReference type="NCBI Taxonomy" id="1124239"/>
    <lineage>
        <taxon>Bacteria</taxon>
        <taxon>Bacillati</taxon>
        <taxon>Actinomycetota</taxon>
        <taxon>Actinomycetes</taxon>
        <taxon>Kitasatosporales</taxon>
        <taxon>Streptomycetaceae</taxon>
        <taxon>Streptomyces</taxon>
    </lineage>
</organism>
<dbReference type="SUPFAM" id="SSF100879">
    <property type="entry name" value="Lesion bypass DNA polymerase (Y-family), little finger domain"/>
    <property type="match status" value="1"/>
</dbReference>
<dbReference type="Gene3D" id="1.10.150.20">
    <property type="entry name" value="5' to 3' exonuclease, C-terminal subdomain"/>
    <property type="match status" value="1"/>
</dbReference>
<dbReference type="InterPro" id="IPR001126">
    <property type="entry name" value="UmuC"/>
</dbReference>
<evidence type="ECO:0000256" key="1">
    <source>
        <dbReference type="ARBA" id="ARBA00010945"/>
    </source>
</evidence>
<reference evidence="7" key="1">
    <citation type="journal article" date="2019" name="Int. J. Syst. Evol. Microbiol.">
        <title>The Global Catalogue of Microorganisms (GCM) 10K type strain sequencing project: providing services to taxonomists for standard genome sequencing and annotation.</title>
        <authorList>
            <consortium name="The Broad Institute Genomics Platform"/>
            <consortium name="The Broad Institute Genome Sequencing Center for Infectious Disease"/>
            <person name="Wu L."/>
            <person name="Ma J."/>
        </authorList>
    </citation>
    <scope>NUCLEOTIDE SEQUENCE [LARGE SCALE GENOMIC DNA]</scope>
    <source>
        <strain evidence="7">JCM 30846</strain>
    </source>
</reference>
<dbReference type="EMBL" id="BAABEP010000002">
    <property type="protein sequence ID" value="GAA3711595.1"/>
    <property type="molecule type" value="Genomic_DNA"/>
</dbReference>